<keyword evidence="4" id="KW-0560">Oxidoreductase</keyword>
<gene>
    <name evidence="4" type="ORF">GNZ18_01070</name>
</gene>
<accession>A0A7K1KSN7</accession>
<sequence length="384" mass="40399">MTPLSVLDLAPVPAGGTARDAVRDVLDLARRAEAAGYHRYWLAEHHLSPGVASAAPQVLIGAVAAATSRIRVGSGAVQTGHWTPLAIVEQFGTLDALHPGRIDLGVGRSGQKRQEAAGRAAAPPRPAREATFVDGLLIPTPYDTSRAARSPRLLLQDSLLRQAGARAPRFTDAIDEVTALLDGTLQRDGVDAHANPGEGASLALWILGSSGGESARVAGERGLPFAANYHVAPASVLEAVDAYRAAFRPSAALEEPYVLVSADVVAAPTEAEARELASPYALWVHSIRAGDGAIPFPTPEQAAAHEWRPEDLDLVADRVETQFVGTPEAVVAGLETLRRVTGADELLLTTITHDHADRVRSFELIAEAWTRSSERTSANAPGAG</sequence>
<dbReference type="Gene3D" id="3.20.20.30">
    <property type="entry name" value="Luciferase-like domain"/>
    <property type="match status" value="1"/>
</dbReference>
<feature type="region of interest" description="Disordered" evidence="2">
    <location>
        <begin position="106"/>
        <end position="125"/>
    </location>
</feature>
<dbReference type="AlphaFoldDB" id="A0A7K1KSN7"/>
<feature type="domain" description="Luciferase-like" evidence="3">
    <location>
        <begin position="166"/>
        <end position="342"/>
    </location>
</feature>
<dbReference type="PANTHER" id="PTHR30137:SF6">
    <property type="entry name" value="LUCIFERASE-LIKE MONOOXYGENASE"/>
    <property type="match status" value="1"/>
</dbReference>
<dbReference type="SUPFAM" id="SSF51679">
    <property type="entry name" value="Bacterial luciferase-like"/>
    <property type="match status" value="1"/>
</dbReference>
<evidence type="ECO:0000313" key="5">
    <source>
        <dbReference type="Proteomes" id="UP000432015"/>
    </source>
</evidence>
<keyword evidence="5" id="KW-1185">Reference proteome</keyword>
<dbReference type="InterPro" id="IPR036661">
    <property type="entry name" value="Luciferase-like_sf"/>
</dbReference>
<evidence type="ECO:0000259" key="3">
    <source>
        <dbReference type="Pfam" id="PF00296"/>
    </source>
</evidence>
<dbReference type="Proteomes" id="UP000432015">
    <property type="component" value="Unassembled WGS sequence"/>
</dbReference>
<evidence type="ECO:0000256" key="1">
    <source>
        <dbReference type="ARBA" id="ARBA00007789"/>
    </source>
</evidence>
<dbReference type="GO" id="GO:0016705">
    <property type="term" value="F:oxidoreductase activity, acting on paired donors, with incorporation or reduction of molecular oxygen"/>
    <property type="evidence" value="ECO:0007669"/>
    <property type="project" value="InterPro"/>
</dbReference>
<dbReference type="RefSeq" id="WP_312874237.1">
    <property type="nucleotide sequence ID" value="NZ_WOFH01000001.1"/>
</dbReference>
<proteinExistence type="predicted"/>
<evidence type="ECO:0000256" key="2">
    <source>
        <dbReference type="SAM" id="MobiDB-lite"/>
    </source>
</evidence>
<evidence type="ECO:0000313" key="4">
    <source>
        <dbReference type="EMBL" id="MUN35201.1"/>
    </source>
</evidence>
<comment type="similarity">
    <text evidence="1">To bacterial alkanal monooxygenase alpha and beta chains.</text>
</comment>
<comment type="caution">
    <text evidence="4">The sequence shown here is derived from an EMBL/GenBank/DDBJ whole genome shotgun (WGS) entry which is preliminary data.</text>
</comment>
<protein>
    <submittedName>
        <fullName evidence="4">MsnO8 family LLM class oxidoreductase</fullName>
        <ecNumber evidence="4">1.-.-.-</ecNumber>
    </submittedName>
</protein>
<dbReference type="NCBIfam" id="TIGR03558">
    <property type="entry name" value="oxido_grp_1"/>
    <property type="match status" value="1"/>
</dbReference>
<dbReference type="InterPro" id="IPR050766">
    <property type="entry name" value="Bact_Lucif_Oxidored"/>
</dbReference>
<dbReference type="CDD" id="cd00347">
    <property type="entry name" value="Flavin_utilizing_monoxygenases"/>
    <property type="match status" value="1"/>
</dbReference>
<dbReference type="EC" id="1.-.-.-" evidence="4"/>
<organism evidence="4 5">
    <name type="scientific">Actinomadura litoris</name>
    <dbReference type="NCBI Taxonomy" id="2678616"/>
    <lineage>
        <taxon>Bacteria</taxon>
        <taxon>Bacillati</taxon>
        <taxon>Actinomycetota</taxon>
        <taxon>Actinomycetes</taxon>
        <taxon>Streptosporangiales</taxon>
        <taxon>Thermomonosporaceae</taxon>
        <taxon>Actinomadura</taxon>
    </lineage>
</organism>
<dbReference type="InterPro" id="IPR019949">
    <property type="entry name" value="CmoO-like"/>
</dbReference>
<dbReference type="InterPro" id="IPR011251">
    <property type="entry name" value="Luciferase-like_dom"/>
</dbReference>
<dbReference type="PANTHER" id="PTHR30137">
    <property type="entry name" value="LUCIFERASE-LIKE MONOOXYGENASE"/>
    <property type="match status" value="1"/>
</dbReference>
<dbReference type="GO" id="GO:0005829">
    <property type="term" value="C:cytosol"/>
    <property type="evidence" value="ECO:0007669"/>
    <property type="project" value="TreeGrafter"/>
</dbReference>
<dbReference type="EMBL" id="WOFH01000001">
    <property type="protein sequence ID" value="MUN35201.1"/>
    <property type="molecule type" value="Genomic_DNA"/>
</dbReference>
<name>A0A7K1KSN7_9ACTN</name>
<feature type="domain" description="Luciferase-like" evidence="3">
    <location>
        <begin position="6"/>
        <end position="124"/>
    </location>
</feature>
<dbReference type="Pfam" id="PF00296">
    <property type="entry name" value="Bac_luciferase"/>
    <property type="match status" value="2"/>
</dbReference>
<reference evidence="4 5" key="1">
    <citation type="submission" date="2019-11" db="EMBL/GenBank/DDBJ databases">
        <authorList>
            <person name="Cao P."/>
        </authorList>
    </citation>
    <scope>NUCLEOTIDE SEQUENCE [LARGE SCALE GENOMIC DNA]</scope>
    <source>
        <strain evidence="4 5">NEAU-AAG5</strain>
    </source>
</reference>